<sequence>MPLSCKMGLLLKLGKLEKVILNHLNNISRNLVPCGSGFSKGELEANLSPFSKEYWQARRSFKLHVHVQEILTLRYYPTNPSLSFKHTNSHLIQKTLTLL</sequence>
<dbReference type="EMBL" id="CM042009">
    <property type="protein sequence ID" value="KAI3791768.1"/>
    <property type="molecule type" value="Genomic_DNA"/>
</dbReference>
<reference evidence="2" key="1">
    <citation type="journal article" date="2022" name="Mol. Ecol. Resour.">
        <title>The genomes of chicory, endive, great burdock and yacon provide insights into Asteraceae palaeo-polyploidization history and plant inulin production.</title>
        <authorList>
            <person name="Fan W."/>
            <person name="Wang S."/>
            <person name="Wang H."/>
            <person name="Wang A."/>
            <person name="Jiang F."/>
            <person name="Liu H."/>
            <person name="Zhao H."/>
            <person name="Xu D."/>
            <person name="Zhang Y."/>
        </authorList>
    </citation>
    <scope>NUCLEOTIDE SEQUENCE [LARGE SCALE GENOMIC DNA]</scope>
    <source>
        <strain evidence="2">cv. Punajuju</strain>
    </source>
</reference>
<proteinExistence type="predicted"/>
<keyword evidence="2" id="KW-1185">Reference proteome</keyword>
<dbReference type="Proteomes" id="UP001055811">
    <property type="component" value="Linkage Group LG01"/>
</dbReference>
<comment type="caution">
    <text evidence="1">The sequence shown here is derived from an EMBL/GenBank/DDBJ whole genome shotgun (WGS) entry which is preliminary data.</text>
</comment>
<gene>
    <name evidence="1" type="ORF">L2E82_05631</name>
</gene>
<name>A0ACB9H7C7_CICIN</name>
<evidence type="ECO:0000313" key="1">
    <source>
        <dbReference type="EMBL" id="KAI3791768.1"/>
    </source>
</evidence>
<evidence type="ECO:0000313" key="2">
    <source>
        <dbReference type="Proteomes" id="UP001055811"/>
    </source>
</evidence>
<reference evidence="1 2" key="2">
    <citation type="journal article" date="2022" name="Mol. Ecol. Resour.">
        <title>The genomes of chicory, endive, great burdock and yacon provide insights into Asteraceae paleo-polyploidization history and plant inulin production.</title>
        <authorList>
            <person name="Fan W."/>
            <person name="Wang S."/>
            <person name="Wang H."/>
            <person name="Wang A."/>
            <person name="Jiang F."/>
            <person name="Liu H."/>
            <person name="Zhao H."/>
            <person name="Xu D."/>
            <person name="Zhang Y."/>
        </authorList>
    </citation>
    <scope>NUCLEOTIDE SEQUENCE [LARGE SCALE GENOMIC DNA]</scope>
    <source>
        <strain evidence="2">cv. Punajuju</strain>
        <tissue evidence="1">Leaves</tissue>
    </source>
</reference>
<accession>A0ACB9H7C7</accession>
<organism evidence="1 2">
    <name type="scientific">Cichorium intybus</name>
    <name type="common">Chicory</name>
    <dbReference type="NCBI Taxonomy" id="13427"/>
    <lineage>
        <taxon>Eukaryota</taxon>
        <taxon>Viridiplantae</taxon>
        <taxon>Streptophyta</taxon>
        <taxon>Embryophyta</taxon>
        <taxon>Tracheophyta</taxon>
        <taxon>Spermatophyta</taxon>
        <taxon>Magnoliopsida</taxon>
        <taxon>eudicotyledons</taxon>
        <taxon>Gunneridae</taxon>
        <taxon>Pentapetalae</taxon>
        <taxon>asterids</taxon>
        <taxon>campanulids</taxon>
        <taxon>Asterales</taxon>
        <taxon>Asteraceae</taxon>
        <taxon>Cichorioideae</taxon>
        <taxon>Cichorieae</taxon>
        <taxon>Cichoriinae</taxon>
        <taxon>Cichorium</taxon>
    </lineage>
</organism>
<protein>
    <submittedName>
        <fullName evidence="1">Uncharacterized protein</fullName>
    </submittedName>
</protein>